<dbReference type="PANTHER" id="PTHR46652">
    <property type="entry name" value="LEUCINE-RICH REPEAT AND IQ DOMAIN-CONTAINING PROTEIN 1-RELATED"/>
    <property type="match status" value="1"/>
</dbReference>
<accession>A0A679G3W4</accession>
<dbReference type="SUPFAM" id="SSF52058">
    <property type="entry name" value="L domain-like"/>
    <property type="match status" value="1"/>
</dbReference>
<dbReference type="Pfam" id="PF12799">
    <property type="entry name" value="LRR_4"/>
    <property type="match status" value="6"/>
</dbReference>
<dbReference type="SUPFAM" id="SSF52047">
    <property type="entry name" value="RNI-like"/>
    <property type="match status" value="1"/>
</dbReference>
<evidence type="ECO:0000313" key="4">
    <source>
        <dbReference type="EMBL" id="BBW98721.1"/>
    </source>
</evidence>
<dbReference type="InterPro" id="IPR001611">
    <property type="entry name" value="Leu-rich_rpt"/>
</dbReference>
<dbReference type="SMART" id="SM00369">
    <property type="entry name" value="LRR_TYP"/>
    <property type="match status" value="11"/>
</dbReference>
<dbReference type="RefSeq" id="WP_061912364.1">
    <property type="nucleotide sequence ID" value="NZ_AP022557.1"/>
</dbReference>
<dbReference type="InterPro" id="IPR003591">
    <property type="entry name" value="Leu-rich_rpt_typical-subtyp"/>
</dbReference>
<evidence type="ECO:0008006" key="6">
    <source>
        <dbReference type="Google" id="ProtNLM"/>
    </source>
</evidence>
<evidence type="ECO:0000256" key="3">
    <source>
        <dbReference type="SAM" id="SignalP"/>
    </source>
</evidence>
<dbReference type="AlphaFoldDB" id="A0A679G3W4"/>
<protein>
    <recommendedName>
        <fullName evidence="6">Internalin</fullName>
    </recommendedName>
</protein>
<dbReference type="Gene3D" id="3.80.10.10">
    <property type="entry name" value="Ribonuclease Inhibitor"/>
    <property type="match status" value="3"/>
</dbReference>
<dbReference type="InterPro" id="IPR032675">
    <property type="entry name" value="LRR_dom_sf"/>
</dbReference>
<keyword evidence="1" id="KW-0433">Leucine-rich repeat</keyword>
<dbReference type="PRINTS" id="PR00019">
    <property type="entry name" value="LEURICHRPT"/>
</dbReference>
<proteinExistence type="predicted"/>
<reference evidence="5" key="1">
    <citation type="journal article" date="2020" name="Microbiol. Resour. Announc.">
        <title>Complete Genome Sequence of Geobacillus sp. Strain E55-1, Isolated from Mine Geyser in Japan.</title>
        <authorList>
            <person name="Miyazaki K."/>
            <person name="Hase E."/>
            <person name="Tokito N."/>
        </authorList>
    </citation>
    <scope>NUCLEOTIDE SEQUENCE [LARGE SCALE GENOMIC DNA]</scope>
    <source>
        <strain evidence="5">E55-1</strain>
    </source>
</reference>
<evidence type="ECO:0000313" key="5">
    <source>
        <dbReference type="Proteomes" id="UP000501421"/>
    </source>
</evidence>
<feature type="signal peptide" evidence="3">
    <location>
        <begin position="1"/>
        <end position="21"/>
    </location>
</feature>
<organism evidence="4 5">
    <name type="scientific">Geobacillus subterraneus</name>
    <dbReference type="NCBI Taxonomy" id="129338"/>
    <lineage>
        <taxon>Bacteria</taxon>
        <taxon>Bacillati</taxon>
        <taxon>Bacillota</taxon>
        <taxon>Bacilli</taxon>
        <taxon>Bacillales</taxon>
        <taxon>Anoxybacillaceae</taxon>
        <taxon>Geobacillus</taxon>
    </lineage>
</organism>
<keyword evidence="2" id="KW-0677">Repeat</keyword>
<dbReference type="SMART" id="SM00365">
    <property type="entry name" value="LRR_SD22"/>
    <property type="match status" value="13"/>
</dbReference>
<dbReference type="EMBL" id="AP022557">
    <property type="protein sequence ID" value="BBW98721.1"/>
    <property type="molecule type" value="Genomic_DNA"/>
</dbReference>
<gene>
    <name evidence="4" type="ORF">GsuE55_35540</name>
</gene>
<keyword evidence="5" id="KW-1185">Reference proteome</keyword>
<dbReference type="PANTHER" id="PTHR46652:SF3">
    <property type="entry name" value="LEUCINE-RICH REPEAT-CONTAINING PROTEIN 9"/>
    <property type="match status" value="1"/>
</dbReference>
<keyword evidence="3" id="KW-0732">Signal</keyword>
<dbReference type="InterPro" id="IPR025875">
    <property type="entry name" value="Leu-rich_rpt_4"/>
</dbReference>
<dbReference type="InterPro" id="IPR050836">
    <property type="entry name" value="SDS22/Internalin_LRR"/>
</dbReference>
<name>A0A679G3W4_9BACL</name>
<sequence length="897" mass="102132">MKKQLLWSFPFVLFFLFACMAEPSVAAKKELTNQEIMNKSRAKFNLWDKDGKLYKAYLYSSSEKVSYKTQNKKKYRVYTGTYMLALFDQTGKKKLSTINTNIKTYSSAPILNTGTLKVFPHKKNQPSLIGIKEEILPPVKKLIDFDTLYYVHKGKLLKARVKMDQEEITFLNHDKLLNNKANQFTGYMSIQGEGTIECKWLFKPETGEMDVTSFRLIKLDGTIVNYPIFSYVKEIQLKDKSLEKAVRKKLNKPTGPLTLRDLDTLKSLQAEYFGITDLSGLEYARNLENVNLSHNGLDENDFWVFNWKSKIRQLDVSSNRIKKIDFLYGMNNLTHLNIGDNTITNIQPLSALSNLKDLSLYATDVKDLTPIAHLKRLVALDISRTDVTNFLPVKGLTSLETLWMEKVDVDSFTFLSKLTNLKTLNIDDTFYGTDDRIDGSPLSHLKKLENLYMNRVFFKDFTFLQSMKKLKKLIAPFSNLSTNDVKANIALEHLEIQTADLSGLAHLTNLKYLDISDGGVSNIEPLSKLVNLTALDASSNKIEDITPISQLPKLERLNLHDNYIESLPVLKLPSLTSLDISNNLLTDIQPLESLTKLKVLSIDGNHIRDFTPLRKLPLEKLDVSEEGKASTSLIKDKELERVLREALNKPTGEITENDLGRINELSILQENVQSLEGLQYAKNLTSLRISFTSISDLSPLRNLTKLVSLDLRNNKIKDIEALGQLVNLEELDLSYNRIEQIDPLVTLTKLKKLTLSGNKISNIEVLAHLKNLQILSLNQNQIRHVDALNQLFMLKELDLGSNQIQEISFERLEKMECLYLNDNPLHSIASLSNMKNLEVLYFNGTKVDDISVLSKLKKLKLASFTMSSDPSENQIVNELLNRGVTIYINDILFSLER</sequence>
<dbReference type="PROSITE" id="PS51257">
    <property type="entry name" value="PROKAR_LIPOPROTEIN"/>
    <property type="match status" value="1"/>
</dbReference>
<dbReference type="Pfam" id="PF13516">
    <property type="entry name" value="LRR_6"/>
    <property type="match status" value="1"/>
</dbReference>
<evidence type="ECO:0000256" key="2">
    <source>
        <dbReference type="ARBA" id="ARBA00022737"/>
    </source>
</evidence>
<feature type="chain" id="PRO_5039313040" description="Internalin" evidence="3">
    <location>
        <begin position="22"/>
        <end position="897"/>
    </location>
</feature>
<dbReference type="Proteomes" id="UP000501421">
    <property type="component" value="Chromosome"/>
</dbReference>
<dbReference type="PROSITE" id="PS51450">
    <property type="entry name" value="LRR"/>
    <property type="match status" value="13"/>
</dbReference>
<evidence type="ECO:0000256" key="1">
    <source>
        <dbReference type="ARBA" id="ARBA00022614"/>
    </source>
</evidence>